<sequence>MMKTSIKILFQFFALSLLAGCATQGDKAPNNELETAVAPAEIPAPEINETRYSLLSEKFKPVAVVQTARYSFVPAIPTLPQREPLQVIITVTIPSDLQTVGEAVHYLLRRSGYSVESPPTLNPNAVRMFLNPLPDVQRSLGPMTLQDALTVLGTPELVPVIDPIRRRINYVQTAEPDNRNAAQIFPLTENNHARERRNPKQRRNDSPATDSGLGEIRGSGAGRRCRHNSSVIYNDRR</sequence>
<feature type="chain" id="PRO_5003468436" evidence="2">
    <location>
        <begin position="20"/>
        <end position="237"/>
    </location>
</feature>
<proteinExistence type="predicted"/>
<dbReference type="STRING" id="1091494.MEALZ_2131"/>
<keyword evidence="4" id="KW-1185">Reference proteome</keyword>
<evidence type="ECO:0000256" key="1">
    <source>
        <dbReference type="SAM" id="MobiDB-lite"/>
    </source>
</evidence>
<organism evidence="3 4">
    <name type="scientific">Methylotuvimicrobium alcaliphilum (strain DSM 19304 / NCIMB 14124 / VKM B-2133 / 20Z)</name>
    <name type="common">Methylomicrobium alcaliphilum</name>
    <dbReference type="NCBI Taxonomy" id="1091494"/>
    <lineage>
        <taxon>Bacteria</taxon>
        <taxon>Pseudomonadati</taxon>
        <taxon>Pseudomonadota</taxon>
        <taxon>Gammaproteobacteria</taxon>
        <taxon>Methylococcales</taxon>
        <taxon>Methylococcaceae</taxon>
        <taxon>Methylotuvimicrobium</taxon>
    </lineage>
</organism>
<dbReference type="EMBL" id="FO082060">
    <property type="protein sequence ID" value="CCE23817.1"/>
    <property type="molecule type" value="Genomic_DNA"/>
</dbReference>
<protein>
    <submittedName>
        <fullName evidence="3">Uncharacterized protein</fullName>
    </submittedName>
</protein>
<feature type="signal peptide" evidence="2">
    <location>
        <begin position="1"/>
        <end position="19"/>
    </location>
</feature>
<reference evidence="4" key="1">
    <citation type="journal article" date="2012" name="J. Bacteriol.">
        <title>Genome sequence of the haloalkaliphilic methanotrophic bacterium Methylomicrobium alcaliphilum 20Z.</title>
        <authorList>
            <person name="Vuilleumier S."/>
            <person name="Khmelenina V.N."/>
            <person name="Bringel F."/>
            <person name="Reshetnikov A.S."/>
            <person name="Lajus A."/>
            <person name="Mangenot S."/>
            <person name="Rouy Z."/>
            <person name="Op den Camp H.J."/>
            <person name="Jetten M.S."/>
            <person name="Dispirito A.A."/>
            <person name="Dunfield P."/>
            <person name="Klotz M.G."/>
            <person name="Semrau J.D."/>
            <person name="Stein L.Y."/>
            <person name="Barbe V."/>
            <person name="Medigue C."/>
            <person name="Trotsenko Y.A."/>
            <person name="Kalyuzhnaya M.G."/>
        </authorList>
    </citation>
    <scope>NUCLEOTIDE SEQUENCE [LARGE SCALE GENOMIC DNA]</scope>
    <source>
        <strain evidence="4">DSM 19304 / NCIMB 14124 / VKM B-2133 / 20Z</strain>
    </source>
</reference>
<dbReference type="PROSITE" id="PS51257">
    <property type="entry name" value="PROKAR_LIPOPROTEIN"/>
    <property type="match status" value="1"/>
</dbReference>
<dbReference type="PATRIC" id="fig|271065.3.peg.2188"/>
<feature type="compositionally biased region" description="Polar residues" evidence="1">
    <location>
        <begin position="228"/>
        <end position="237"/>
    </location>
</feature>
<gene>
    <name evidence="3" type="ordered locus">MEALZ_2131</name>
</gene>
<dbReference type="InterPro" id="IPR022260">
    <property type="entry name" value="Integr_conj_element_PilL"/>
</dbReference>
<dbReference type="AlphaFoldDB" id="G4T480"/>
<dbReference type="Proteomes" id="UP000008315">
    <property type="component" value="Chromosome"/>
</dbReference>
<dbReference type="KEGG" id="mah:MEALZ_2131"/>
<dbReference type="HOGENOM" id="CLU_1169577_0_0_6"/>
<keyword evidence="2" id="KW-0732">Signal</keyword>
<evidence type="ECO:0000256" key="2">
    <source>
        <dbReference type="SAM" id="SignalP"/>
    </source>
</evidence>
<feature type="compositionally biased region" description="Basic and acidic residues" evidence="1">
    <location>
        <begin position="191"/>
        <end position="205"/>
    </location>
</feature>
<feature type="region of interest" description="Disordered" evidence="1">
    <location>
        <begin position="179"/>
        <end position="237"/>
    </location>
</feature>
<evidence type="ECO:0000313" key="3">
    <source>
        <dbReference type="EMBL" id="CCE23817.1"/>
    </source>
</evidence>
<accession>G4T480</accession>
<evidence type="ECO:0000313" key="4">
    <source>
        <dbReference type="Proteomes" id="UP000008315"/>
    </source>
</evidence>
<name>G4T480_META2</name>
<dbReference type="NCBIfam" id="TIGR03748">
    <property type="entry name" value="conj_PilL"/>
    <property type="match status" value="1"/>
</dbReference>